<feature type="compositionally biased region" description="Acidic residues" evidence="1">
    <location>
        <begin position="12"/>
        <end position="29"/>
    </location>
</feature>
<proteinExistence type="predicted"/>
<gene>
    <name evidence="2" type="ORF">PXEA_LOCUS3571</name>
</gene>
<name>A0A448WF01_9PLAT</name>
<protein>
    <submittedName>
        <fullName evidence="2">Uncharacterized protein</fullName>
    </submittedName>
</protein>
<reference evidence="2" key="1">
    <citation type="submission" date="2018-11" db="EMBL/GenBank/DDBJ databases">
        <authorList>
            <consortium name="Pathogen Informatics"/>
        </authorList>
    </citation>
    <scope>NUCLEOTIDE SEQUENCE</scope>
</reference>
<comment type="caution">
    <text evidence="2">The sequence shown here is derived from an EMBL/GenBank/DDBJ whole genome shotgun (WGS) entry which is preliminary data.</text>
</comment>
<keyword evidence="3" id="KW-1185">Reference proteome</keyword>
<accession>A0A448WF01</accession>
<dbReference type="Proteomes" id="UP000784294">
    <property type="component" value="Unassembled WGS sequence"/>
</dbReference>
<organism evidence="2 3">
    <name type="scientific">Protopolystoma xenopodis</name>
    <dbReference type="NCBI Taxonomy" id="117903"/>
    <lineage>
        <taxon>Eukaryota</taxon>
        <taxon>Metazoa</taxon>
        <taxon>Spiralia</taxon>
        <taxon>Lophotrochozoa</taxon>
        <taxon>Platyhelminthes</taxon>
        <taxon>Monogenea</taxon>
        <taxon>Polyopisthocotylea</taxon>
        <taxon>Polystomatidea</taxon>
        <taxon>Polystomatidae</taxon>
        <taxon>Protopolystoma</taxon>
    </lineage>
</organism>
<feature type="region of interest" description="Disordered" evidence="1">
    <location>
        <begin position="1"/>
        <end position="69"/>
    </location>
</feature>
<dbReference type="AlphaFoldDB" id="A0A448WF01"/>
<dbReference type="EMBL" id="CAAALY010008121">
    <property type="protein sequence ID" value="VEL10131.1"/>
    <property type="molecule type" value="Genomic_DNA"/>
</dbReference>
<evidence type="ECO:0000313" key="3">
    <source>
        <dbReference type="Proteomes" id="UP000784294"/>
    </source>
</evidence>
<evidence type="ECO:0000313" key="2">
    <source>
        <dbReference type="EMBL" id="VEL10131.1"/>
    </source>
</evidence>
<sequence>MCFSVPTSLVERDEEEQEEEEEEAEEEEVVREPEPVKPGPEEDQTLRSLEDGVEGLPTTEPAATAQELPEPYELFNSDLADLNAEPSPLKTQLPAETLTKGFMPTHIFLLQVRIGAI</sequence>
<evidence type="ECO:0000256" key="1">
    <source>
        <dbReference type="SAM" id="MobiDB-lite"/>
    </source>
</evidence>